<feature type="compositionally biased region" description="Basic and acidic residues" evidence="1">
    <location>
        <begin position="74"/>
        <end position="87"/>
    </location>
</feature>
<reference evidence="2 3" key="1">
    <citation type="journal article" date="2016" name="Nat. Commun.">
        <title>Extremotolerant tardigrade genome and improved radiotolerance of human cultured cells by tardigrade-unique protein.</title>
        <authorList>
            <person name="Hashimoto T."/>
            <person name="Horikawa D.D."/>
            <person name="Saito Y."/>
            <person name="Kuwahara H."/>
            <person name="Kozuka-Hata H."/>
            <person name="Shin-I T."/>
            <person name="Minakuchi Y."/>
            <person name="Ohishi K."/>
            <person name="Motoyama A."/>
            <person name="Aizu T."/>
            <person name="Enomoto A."/>
            <person name="Kondo K."/>
            <person name="Tanaka S."/>
            <person name="Hara Y."/>
            <person name="Koshikawa S."/>
            <person name="Sagara H."/>
            <person name="Miura T."/>
            <person name="Yokobori S."/>
            <person name="Miyagawa K."/>
            <person name="Suzuki Y."/>
            <person name="Kubo T."/>
            <person name="Oyama M."/>
            <person name="Kohara Y."/>
            <person name="Fujiyama A."/>
            <person name="Arakawa K."/>
            <person name="Katayama T."/>
            <person name="Toyoda A."/>
            <person name="Kunieda T."/>
        </authorList>
    </citation>
    <scope>NUCLEOTIDE SEQUENCE [LARGE SCALE GENOMIC DNA]</scope>
    <source>
        <strain evidence="2 3">YOKOZUNA-1</strain>
    </source>
</reference>
<feature type="region of interest" description="Disordered" evidence="1">
    <location>
        <begin position="368"/>
        <end position="387"/>
    </location>
</feature>
<organism evidence="2 3">
    <name type="scientific">Ramazzottius varieornatus</name>
    <name type="common">Water bear</name>
    <name type="synonym">Tardigrade</name>
    <dbReference type="NCBI Taxonomy" id="947166"/>
    <lineage>
        <taxon>Eukaryota</taxon>
        <taxon>Metazoa</taxon>
        <taxon>Ecdysozoa</taxon>
        <taxon>Tardigrada</taxon>
        <taxon>Eutardigrada</taxon>
        <taxon>Parachela</taxon>
        <taxon>Hypsibioidea</taxon>
        <taxon>Ramazzottiidae</taxon>
        <taxon>Ramazzottius</taxon>
    </lineage>
</organism>
<evidence type="ECO:0000313" key="2">
    <source>
        <dbReference type="EMBL" id="GAV09368.1"/>
    </source>
</evidence>
<dbReference type="Proteomes" id="UP000186922">
    <property type="component" value="Unassembled WGS sequence"/>
</dbReference>
<evidence type="ECO:0000256" key="1">
    <source>
        <dbReference type="SAM" id="MobiDB-lite"/>
    </source>
</evidence>
<feature type="compositionally biased region" description="Acidic residues" evidence="1">
    <location>
        <begin position="88"/>
        <end position="97"/>
    </location>
</feature>
<sequence>MSSRKKQRSAFETPDFISLSDSLEHAAKTKEDGSDEIDVEMETEHAKEEATPQDESAHRHKKKKRRSQDLPEGVEGHAEVDLESRSQEEEEGEDEPHDGDTNYFELTSHRNKATIQKNSRKSMLMKPLIVHFANKSRVLPQATSKDLLVSKYHVSKKRKQHLLKQDELEEERDEECVYGEESALGRREQKTLNLLASGCLKYPSVDDAQAKKCLFAPVEPHRPSNIVVDVGGHQYAGENSLGDGTRYMLAVWHKNKKEIRLTSFADVFPRLSWKSSIFQPAKPGSPSRTSTPDSDDPLEATPEPAARGKKGAAMTVSDFQSAQKKKRRTIKKEEADKGTETAAMAVPAGLLDFGEEASAEDVEQMLTKPENADLNLSIGEEMRPPGLNVDATDASELYDWPSFDRSFDEVLEGYRPMAKQLLDNGKTLLKVAKGTPRWTVFFTHELKREMRRVPEKDEEEAQLIRRVATLLFVEQILTMLIDVKHAMFPNEMFREGTPPVAVEYCLENFTQAPQFMPKKRMIPDDLKNKLVAHMLLLLIYLEKFLPVDLTKFMMLINGAKQSFRVHNMAKVIGAKLVERKSKDEVQYTLSLTYPWNFPRVPTGNTPKKRSRRN</sequence>
<dbReference type="AlphaFoldDB" id="A0A1D1WA92"/>
<proteinExistence type="predicted"/>
<feature type="compositionally biased region" description="Basic and acidic residues" evidence="1">
    <location>
        <begin position="22"/>
        <end position="32"/>
    </location>
</feature>
<name>A0A1D1WA92_RAMVA</name>
<accession>A0A1D1WA92</accession>
<comment type="caution">
    <text evidence="2">The sequence shown here is derived from an EMBL/GenBank/DDBJ whole genome shotgun (WGS) entry which is preliminary data.</text>
</comment>
<protein>
    <submittedName>
        <fullName evidence="2">Uncharacterized protein</fullName>
    </submittedName>
</protein>
<dbReference type="OrthoDB" id="532500at2759"/>
<keyword evidence="3" id="KW-1185">Reference proteome</keyword>
<gene>
    <name evidence="2" type="primary">RvY_18920-1</name>
    <name evidence="2" type="synonym">RvY_18920.1</name>
    <name evidence="2" type="ORF">RvY_18920</name>
</gene>
<feature type="region of interest" description="Disordered" evidence="1">
    <location>
        <begin position="1"/>
        <end position="106"/>
    </location>
</feature>
<evidence type="ECO:0000313" key="3">
    <source>
        <dbReference type="Proteomes" id="UP000186922"/>
    </source>
</evidence>
<dbReference type="EMBL" id="BDGG01000022">
    <property type="protein sequence ID" value="GAV09368.1"/>
    <property type="molecule type" value="Genomic_DNA"/>
</dbReference>
<feature type="region of interest" description="Disordered" evidence="1">
    <location>
        <begin position="278"/>
        <end position="343"/>
    </location>
</feature>